<evidence type="ECO:0000313" key="3">
    <source>
        <dbReference type="Proteomes" id="UP000799770"/>
    </source>
</evidence>
<dbReference type="OrthoDB" id="630895at2759"/>
<reference evidence="2" key="1">
    <citation type="journal article" date="2020" name="Stud. Mycol.">
        <title>101 Dothideomycetes genomes: a test case for predicting lifestyles and emergence of pathogens.</title>
        <authorList>
            <person name="Haridas S."/>
            <person name="Albert R."/>
            <person name="Binder M."/>
            <person name="Bloem J."/>
            <person name="Labutti K."/>
            <person name="Salamov A."/>
            <person name="Andreopoulos B."/>
            <person name="Baker S."/>
            <person name="Barry K."/>
            <person name="Bills G."/>
            <person name="Bluhm B."/>
            <person name="Cannon C."/>
            <person name="Castanera R."/>
            <person name="Culley D."/>
            <person name="Daum C."/>
            <person name="Ezra D."/>
            <person name="Gonzalez J."/>
            <person name="Henrissat B."/>
            <person name="Kuo A."/>
            <person name="Liang C."/>
            <person name="Lipzen A."/>
            <person name="Lutzoni F."/>
            <person name="Magnuson J."/>
            <person name="Mondo S."/>
            <person name="Nolan M."/>
            <person name="Ohm R."/>
            <person name="Pangilinan J."/>
            <person name="Park H.-J."/>
            <person name="Ramirez L."/>
            <person name="Alfaro M."/>
            <person name="Sun H."/>
            <person name="Tritt A."/>
            <person name="Yoshinaga Y."/>
            <person name="Zwiers L.-H."/>
            <person name="Turgeon B."/>
            <person name="Goodwin S."/>
            <person name="Spatafora J."/>
            <person name="Crous P."/>
            <person name="Grigoriev I."/>
        </authorList>
    </citation>
    <scope>NUCLEOTIDE SEQUENCE</scope>
    <source>
        <strain evidence="2">CBS 627.86</strain>
    </source>
</reference>
<dbReference type="GO" id="GO:0016747">
    <property type="term" value="F:acyltransferase activity, transferring groups other than amino-acyl groups"/>
    <property type="evidence" value="ECO:0007669"/>
    <property type="project" value="InterPro"/>
</dbReference>
<dbReference type="PANTHER" id="PTHR43792:SF1">
    <property type="entry name" value="N-ACETYLTRANSFERASE DOMAIN-CONTAINING PROTEIN"/>
    <property type="match status" value="1"/>
</dbReference>
<name>A0A6A5Z7R2_9PLEO</name>
<proteinExistence type="predicted"/>
<gene>
    <name evidence="2" type="ORF">BDV96DRAFT_494011</name>
</gene>
<protein>
    <submittedName>
        <fullName evidence="2">GNAT domain-containing protein</fullName>
    </submittedName>
</protein>
<dbReference type="EMBL" id="ML977324">
    <property type="protein sequence ID" value="KAF2115093.1"/>
    <property type="molecule type" value="Genomic_DNA"/>
</dbReference>
<dbReference type="PANTHER" id="PTHR43792">
    <property type="entry name" value="GNAT FAMILY, PUTATIVE (AFU_ORTHOLOGUE AFUA_3G00765)-RELATED-RELATED"/>
    <property type="match status" value="1"/>
</dbReference>
<dbReference type="InterPro" id="IPR051531">
    <property type="entry name" value="N-acetyltransferase"/>
</dbReference>
<dbReference type="Pfam" id="PF13302">
    <property type="entry name" value="Acetyltransf_3"/>
    <property type="match status" value="1"/>
</dbReference>
<evidence type="ECO:0000313" key="2">
    <source>
        <dbReference type="EMBL" id="KAF2115093.1"/>
    </source>
</evidence>
<dbReference type="InterPro" id="IPR016181">
    <property type="entry name" value="Acyl_CoA_acyltransferase"/>
</dbReference>
<dbReference type="SUPFAM" id="SSF55729">
    <property type="entry name" value="Acyl-CoA N-acyltransferases (Nat)"/>
    <property type="match status" value="1"/>
</dbReference>
<sequence length="226" mass="25611">MLPKIETERLILIKMTDTDEKSQHLQWFHKLWTDDAATSWAIHGKCKSFEDSRALMIEHMTTMDSITYAVFVKPNSTSTSTNDEEPGEHIGSIGFRTHDEIMHPPPPPPKSATEVSAQIEADITAPSPFNFRILGYSFFESSWGHGYATEALSALISAYSKMKAEENPNQLNYLEAGVSHENPASMRIVEKLGFEQVGWKSYPDPVWLGWPARWVYGGHWVYGKYV</sequence>
<evidence type="ECO:0000259" key="1">
    <source>
        <dbReference type="Pfam" id="PF13302"/>
    </source>
</evidence>
<organism evidence="2 3">
    <name type="scientific">Lophiotrema nucula</name>
    <dbReference type="NCBI Taxonomy" id="690887"/>
    <lineage>
        <taxon>Eukaryota</taxon>
        <taxon>Fungi</taxon>
        <taxon>Dikarya</taxon>
        <taxon>Ascomycota</taxon>
        <taxon>Pezizomycotina</taxon>
        <taxon>Dothideomycetes</taxon>
        <taxon>Pleosporomycetidae</taxon>
        <taxon>Pleosporales</taxon>
        <taxon>Lophiotremataceae</taxon>
        <taxon>Lophiotrema</taxon>
    </lineage>
</organism>
<accession>A0A6A5Z7R2</accession>
<dbReference type="Proteomes" id="UP000799770">
    <property type="component" value="Unassembled WGS sequence"/>
</dbReference>
<keyword evidence="3" id="KW-1185">Reference proteome</keyword>
<feature type="domain" description="N-acetyltransferase" evidence="1">
    <location>
        <begin position="9"/>
        <end position="195"/>
    </location>
</feature>
<dbReference type="AlphaFoldDB" id="A0A6A5Z7R2"/>
<dbReference type="InterPro" id="IPR000182">
    <property type="entry name" value="GNAT_dom"/>
</dbReference>
<dbReference type="Gene3D" id="3.40.630.30">
    <property type="match status" value="1"/>
</dbReference>